<dbReference type="PROSITE" id="PS50109">
    <property type="entry name" value="HIS_KIN"/>
    <property type="match status" value="1"/>
</dbReference>
<dbReference type="GO" id="GO:0000155">
    <property type="term" value="F:phosphorelay sensor kinase activity"/>
    <property type="evidence" value="ECO:0007669"/>
    <property type="project" value="InterPro"/>
</dbReference>
<feature type="transmembrane region" description="Helical" evidence="9">
    <location>
        <begin position="154"/>
        <end position="174"/>
    </location>
</feature>
<dbReference type="RefSeq" id="WP_066402122.1">
    <property type="nucleotide sequence ID" value="NZ_CP011390.1"/>
</dbReference>
<dbReference type="OrthoDB" id="1931120at2"/>
<organism evidence="11 12">
    <name type="scientific">Flavisolibacter tropicus</name>
    <dbReference type="NCBI Taxonomy" id="1492898"/>
    <lineage>
        <taxon>Bacteria</taxon>
        <taxon>Pseudomonadati</taxon>
        <taxon>Bacteroidota</taxon>
        <taxon>Chitinophagia</taxon>
        <taxon>Chitinophagales</taxon>
        <taxon>Chitinophagaceae</taxon>
        <taxon>Flavisolibacter</taxon>
    </lineage>
</organism>
<dbReference type="EMBL" id="CP011390">
    <property type="protein sequence ID" value="ANE49975.1"/>
    <property type="molecule type" value="Genomic_DNA"/>
</dbReference>
<evidence type="ECO:0000313" key="12">
    <source>
        <dbReference type="Proteomes" id="UP000077177"/>
    </source>
</evidence>
<keyword evidence="5" id="KW-0547">Nucleotide-binding</keyword>
<dbReference type="PRINTS" id="PR00344">
    <property type="entry name" value="BCTRLSENSOR"/>
</dbReference>
<evidence type="ECO:0000313" key="11">
    <source>
        <dbReference type="EMBL" id="ANE49975.1"/>
    </source>
</evidence>
<dbReference type="STRING" id="1492898.SY85_05145"/>
<proteinExistence type="predicted"/>
<dbReference type="Proteomes" id="UP000077177">
    <property type="component" value="Chromosome"/>
</dbReference>
<evidence type="ECO:0000256" key="3">
    <source>
        <dbReference type="ARBA" id="ARBA00022553"/>
    </source>
</evidence>
<dbReference type="KEGG" id="fla:SY85_05145"/>
<dbReference type="EC" id="2.7.13.3" evidence="2"/>
<keyword evidence="6 11" id="KW-0418">Kinase</keyword>
<dbReference type="SUPFAM" id="SSF55874">
    <property type="entry name" value="ATPase domain of HSP90 chaperone/DNA topoisomerase II/histidine kinase"/>
    <property type="match status" value="1"/>
</dbReference>
<dbReference type="InterPro" id="IPR003661">
    <property type="entry name" value="HisK_dim/P_dom"/>
</dbReference>
<evidence type="ECO:0000256" key="8">
    <source>
        <dbReference type="ARBA" id="ARBA00023012"/>
    </source>
</evidence>
<dbReference type="PANTHER" id="PTHR43065:SF10">
    <property type="entry name" value="PEROXIDE STRESS-ACTIVATED HISTIDINE KINASE MAK3"/>
    <property type="match status" value="1"/>
</dbReference>
<dbReference type="PANTHER" id="PTHR43065">
    <property type="entry name" value="SENSOR HISTIDINE KINASE"/>
    <property type="match status" value="1"/>
</dbReference>
<accession>A0A172TSB4</accession>
<sequence>MFRQLLTWRALLALVAILIVSGTISYSSYLAKKIEKDEREKVEQWVEAGNFINNPSNQDIRLASLILIQTDIPIIETNEKDSITNWVNLDSAEVKKGWPNHEPTKNLNTNNYLKGRLVTFQSSRPPIEWTDPLDSTHRNRYYYGNSKLLNEVQYYPIVQLFIVALFIIITILAIRSSYLSTQNQVWAGMAKETAHQLGTPVSSLEGWLEILRETPGNEKYVPELEKDISRLRLVSDRFGKIGSSPQLEKLNVVKQVEEVVEYVRKRAPGKVLFKLNNYLSNDIIIPLSGPLFDWVIENLLKNALDAMEGKGSITIDLQENKKEVIVDVSDTGKGISSQNLSKVFKPGFTTKKRGWGLGLSLSKRIIEQYHKGSIEVKNSELGKGTTFRIILKK</sequence>
<dbReference type="CDD" id="cd00082">
    <property type="entry name" value="HisKA"/>
    <property type="match status" value="1"/>
</dbReference>
<reference evidence="11 12" key="2">
    <citation type="journal article" date="2016" name="Int. J. Syst. Evol. Microbiol.">
        <title>Flavisolibacter tropicus sp. nov., isolated from tropical soil.</title>
        <authorList>
            <person name="Lee J.J."/>
            <person name="Kang M.S."/>
            <person name="Kim G.S."/>
            <person name="Lee C.S."/>
            <person name="Lim S."/>
            <person name="Lee J."/>
            <person name="Roh S.H."/>
            <person name="Kang H."/>
            <person name="Ha J.M."/>
            <person name="Bae S."/>
            <person name="Jung H.Y."/>
            <person name="Kim M.K."/>
        </authorList>
    </citation>
    <scope>NUCLEOTIDE SEQUENCE [LARGE SCALE GENOMIC DNA]</scope>
    <source>
        <strain evidence="11 12">LCS9</strain>
    </source>
</reference>
<dbReference type="GO" id="GO:0005524">
    <property type="term" value="F:ATP binding"/>
    <property type="evidence" value="ECO:0007669"/>
    <property type="project" value="UniProtKB-KW"/>
</dbReference>
<evidence type="ECO:0000256" key="1">
    <source>
        <dbReference type="ARBA" id="ARBA00000085"/>
    </source>
</evidence>
<dbReference type="InterPro" id="IPR005467">
    <property type="entry name" value="His_kinase_dom"/>
</dbReference>
<protein>
    <recommendedName>
        <fullName evidence="2">histidine kinase</fullName>
        <ecNumber evidence="2">2.7.13.3</ecNumber>
    </recommendedName>
</protein>
<evidence type="ECO:0000256" key="7">
    <source>
        <dbReference type="ARBA" id="ARBA00022840"/>
    </source>
</evidence>
<dbReference type="SMART" id="SM00387">
    <property type="entry name" value="HATPase_c"/>
    <property type="match status" value="1"/>
</dbReference>
<gene>
    <name evidence="11" type="ORF">SY85_05145</name>
</gene>
<dbReference type="Pfam" id="PF02518">
    <property type="entry name" value="HATPase_c"/>
    <property type="match status" value="1"/>
</dbReference>
<keyword evidence="7" id="KW-0067">ATP-binding</keyword>
<evidence type="ECO:0000256" key="6">
    <source>
        <dbReference type="ARBA" id="ARBA00022777"/>
    </source>
</evidence>
<dbReference type="InterPro" id="IPR036890">
    <property type="entry name" value="HATPase_C_sf"/>
</dbReference>
<evidence type="ECO:0000259" key="10">
    <source>
        <dbReference type="PROSITE" id="PS50109"/>
    </source>
</evidence>
<reference evidence="12" key="1">
    <citation type="submission" date="2015-01" db="EMBL/GenBank/DDBJ databases">
        <title>Flavisolibacter sp./LCS9/ whole genome sequencing.</title>
        <authorList>
            <person name="Kim M.K."/>
            <person name="Srinivasan S."/>
            <person name="Lee J.-J."/>
        </authorList>
    </citation>
    <scope>NUCLEOTIDE SEQUENCE [LARGE SCALE GENOMIC DNA]</scope>
    <source>
        <strain evidence="12">LCS9</strain>
    </source>
</reference>
<dbReference type="PATRIC" id="fig|1492898.3.peg.1122"/>
<name>A0A172TSB4_9BACT</name>
<evidence type="ECO:0000256" key="4">
    <source>
        <dbReference type="ARBA" id="ARBA00022679"/>
    </source>
</evidence>
<keyword evidence="4" id="KW-0808">Transferase</keyword>
<dbReference type="InterPro" id="IPR004358">
    <property type="entry name" value="Sig_transdc_His_kin-like_C"/>
</dbReference>
<comment type="catalytic activity">
    <reaction evidence="1">
        <text>ATP + protein L-histidine = ADP + protein N-phospho-L-histidine.</text>
        <dbReference type="EC" id="2.7.13.3"/>
    </reaction>
</comment>
<evidence type="ECO:0000256" key="2">
    <source>
        <dbReference type="ARBA" id="ARBA00012438"/>
    </source>
</evidence>
<keyword evidence="3" id="KW-0597">Phosphoprotein</keyword>
<keyword evidence="8" id="KW-0902">Two-component regulatory system</keyword>
<keyword evidence="12" id="KW-1185">Reference proteome</keyword>
<keyword evidence="9" id="KW-1133">Transmembrane helix</keyword>
<evidence type="ECO:0000256" key="5">
    <source>
        <dbReference type="ARBA" id="ARBA00022741"/>
    </source>
</evidence>
<dbReference type="InterPro" id="IPR003594">
    <property type="entry name" value="HATPase_dom"/>
</dbReference>
<dbReference type="AlphaFoldDB" id="A0A172TSB4"/>
<keyword evidence="9" id="KW-0472">Membrane</keyword>
<feature type="domain" description="Histidine kinase" evidence="10">
    <location>
        <begin position="192"/>
        <end position="393"/>
    </location>
</feature>
<evidence type="ECO:0000256" key="9">
    <source>
        <dbReference type="SAM" id="Phobius"/>
    </source>
</evidence>
<dbReference type="Gene3D" id="3.30.565.10">
    <property type="entry name" value="Histidine kinase-like ATPase, C-terminal domain"/>
    <property type="match status" value="1"/>
</dbReference>
<keyword evidence="9" id="KW-0812">Transmembrane</keyword>